<reference evidence="2 3" key="1">
    <citation type="submission" date="2019-07" db="EMBL/GenBank/DDBJ databases">
        <title>WGS assembly of Gossypium tomentosum.</title>
        <authorList>
            <person name="Chen Z.J."/>
            <person name="Sreedasyam A."/>
            <person name="Ando A."/>
            <person name="Song Q."/>
            <person name="De L."/>
            <person name="Hulse-Kemp A."/>
            <person name="Ding M."/>
            <person name="Ye W."/>
            <person name="Kirkbride R."/>
            <person name="Jenkins J."/>
            <person name="Plott C."/>
            <person name="Lovell J."/>
            <person name="Lin Y.-M."/>
            <person name="Vaughn R."/>
            <person name="Liu B."/>
            <person name="Li W."/>
            <person name="Simpson S."/>
            <person name="Scheffler B."/>
            <person name="Saski C."/>
            <person name="Grover C."/>
            <person name="Hu G."/>
            <person name="Conover J."/>
            <person name="Carlson J."/>
            <person name="Shu S."/>
            <person name="Boston L."/>
            <person name="Williams M."/>
            <person name="Peterson D."/>
            <person name="Mcgee K."/>
            <person name="Jones D."/>
            <person name="Wendel J."/>
            <person name="Stelly D."/>
            <person name="Grimwood J."/>
            <person name="Schmutz J."/>
        </authorList>
    </citation>
    <scope>NUCLEOTIDE SEQUENCE [LARGE SCALE GENOMIC DNA]</scope>
    <source>
        <strain evidence="2">7179.01</strain>
    </source>
</reference>
<dbReference type="AlphaFoldDB" id="A0A5D2P5P7"/>
<proteinExistence type="predicted"/>
<dbReference type="Proteomes" id="UP000322667">
    <property type="component" value="Chromosome A09"/>
</dbReference>
<gene>
    <name evidence="2" type="ORF">ES332_A09G160100v1</name>
</gene>
<sequence>MWGRFSQVLLLCKILALIWKLAGSSNVGLMGQKLNDQGELSRVMFSKHNLEDRPGEVDDGKKRARVALGATSASDTVDSSVFGIDHVMSVDHPVSEDCELCQSGPMKLLC</sequence>
<keyword evidence="1" id="KW-0732">Signal</keyword>
<dbReference type="EMBL" id="CM017618">
    <property type="protein sequence ID" value="TYI10705.1"/>
    <property type="molecule type" value="Genomic_DNA"/>
</dbReference>
<protein>
    <submittedName>
        <fullName evidence="2">Uncharacterized protein</fullName>
    </submittedName>
</protein>
<evidence type="ECO:0000256" key="1">
    <source>
        <dbReference type="SAM" id="SignalP"/>
    </source>
</evidence>
<evidence type="ECO:0000313" key="3">
    <source>
        <dbReference type="Proteomes" id="UP000322667"/>
    </source>
</evidence>
<accession>A0A5D2P5P7</accession>
<evidence type="ECO:0000313" key="2">
    <source>
        <dbReference type="EMBL" id="TYI10705.1"/>
    </source>
</evidence>
<organism evidence="2 3">
    <name type="scientific">Gossypium tomentosum</name>
    <name type="common">Hawaiian cotton</name>
    <name type="synonym">Gossypium sandvicense</name>
    <dbReference type="NCBI Taxonomy" id="34277"/>
    <lineage>
        <taxon>Eukaryota</taxon>
        <taxon>Viridiplantae</taxon>
        <taxon>Streptophyta</taxon>
        <taxon>Embryophyta</taxon>
        <taxon>Tracheophyta</taxon>
        <taxon>Spermatophyta</taxon>
        <taxon>Magnoliopsida</taxon>
        <taxon>eudicotyledons</taxon>
        <taxon>Gunneridae</taxon>
        <taxon>Pentapetalae</taxon>
        <taxon>rosids</taxon>
        <taxon>malvids</taxon>
        <taxon>Malvales</taxon>
        <taxon>Malvaceae</taxon>
        <taxon>Malvoideae</taxon>
        <taxon>Gossypium</taxon>
    </lineage>
</organism>
<feature type="signal peptide" evidence="1">
    <location>
        <begin position="1"/>
        <end position="24"/>
    </location>
</feature>
<keyword evidence="3" id="KW-1185">Reference proteome</keyword>
<feature type="chain" id="PRO_5022986533" evidence="1">
    <location>
        <begin position="25"/>
        <end position="110"/>
    </location>
</feature>
<name>A0A5D2P5P7_GOSTO</name>